<evidence type="ECO:0000259" key="2">
    <source>
        <dbReference type="PROSITE" id="PS50151"/>
    </source>
</evidence>
<dbReference type="Pfam" id="PF02151">
    <property type="entry name" value="UVR"/>
    <property type="match status" value="1"/>
</dbReference>
<dbReference type="GO" id="GO:0009432">
    <property type="term" value="P:SOS response"/>
    <property type="evidence" value="ECO:0007669"/>
    <property type="project" value="UniProtKB-KW"/>
</dbReference>
<gene>
    <name evidence="3" type="ORF">PQJ61_12050</name>
</gene>
<sequence>MKCDICKEKEAVIHVKQIVGEKISELHLCADCAGEKGISGEEDVIELSLSQLLTSLIDLTDKYSEQEDKDVCSTCGTTIKDFRKNATVGCADCYNTFSKEIENYLENTAGQVQHVGKLPEKVGTLKKLLIDKESLREKLENAIDQENYEQAAILRDRIKIIEQRAGVEDE</sequence>
<dbReference type="InterPro" id="IPR025542">
    <property type="entry name" value="YacH"/>
</dbReference>
<protein>
    <submittedName>
        <fullName evidence="3">UvrB/UvrC motif-containing protein</fullName>
    </submittedName>
</protein>
<dbReference type="GO" id="GO:0005507">
    <property type="term" value="F:copper ion binding"/>
    <property type="evidence" value="ECO:0007669"/>
    <property type="project" value="TreeGrafter"/>
</dbReference>
<dbReference type="GO" id="GO:1990169">
    <property type="term" value="P:stress response to copper ion"/>
    <property type="evidence" value="ECO:0007669"/>
    <property type="project" value="TreeGrafter"/>
</dbReference>
<dbReference type="GO" id="GO:0050897">
    <property type="term" value="F:cobalt ion binding"/>
    <property type="evidence" value="ECO:0007669"/>
    <property type="project" value="TreeGrafter"/>
</dbReference>
<dbReference type="PANTHER" id="PTHR38430">
    <property type="entry name" value="PROTEIN-ARGININE KINASE ACTIVATOR PROTEIN"/>
    <property type="match status" value="1"/>
</dbReference>
<organism evidence="3 4">
    <name type="scientific">Candidatus Thalassospirochaeta sargassi</name>
    <dbReference type="NCBI Taxonomy" id="3119039"/>
    <lineage>
        <taxon>Bacteria</taxon>
        <taxon>Pseudomonadati</taxon>
        <taxon>Spirochaetota</taxon>
        <taxon>Spirochaetia</taxon>
        <taxon>Spirochaetales</taxon>
        <taxon>Spirochaetaceae</taxon>
        <taxon>Candidatus Thalassospirochaeta</taxon>
    </lineage>
</organism>
<dbReference type="EMBL" id="JAQQAL010000025">
    <property type="protein sequence ID" value="MDC7227487.1"/>
    <property type="molecule type" value="Genomic_DNA"/>
</dbReference>
<dbReference type="InterPro" id="IPR001943">
    <property type="entry name" value="UVR_dom"/>
</dbReference>
<dbReference type="PIRSF" id="PIRSF015034">
    <property type="entry name" value="YacH"/>
    <property type="match status" value="1"/>
</dbReference>
<dbReference type="InterPro" id="IPR036876">
    <property type="entry name" value="UVR_dom_sf"/>
</dbReference>
<comment type="caution">
    <text evidence="3">The sequence shown here is derived from an EMBL/GenBank/DDBJ whole genome shotgun (WGS) entry which is preliminary data.</text>
</comment>
<keyword evidence="1" id="KW-0742">SOS response</keyword>
<evidence type="ECO:0000256" key="1">
    <source>
        <dbReference type="ARBA" id="ARBA00023236"/>
    </source>
</evidence>
<dbReference type="GO" id="GO:0008270">
    <property type="term" value="F:zinc ion binding"/>
    <property type="evidence" value="ECO:0007669"/>
    <property type="project" value="TreeGrafter"/>
</dbReference>
<name>A0AAJ1IGF7_9SPIO</name>
<feature type="domain" description="UVR" evidence="2">
    <location>
        <begin position="133"/>
        <end position="164"/>
    </location>
</feature>
<proteinExistence type="predicted"/>
<accession>A0AAJ1IGF7</accession>
<dbReference type="PROSITE" id="PS50151">
    <property type="entry name" value="UVR"/>
    <property type="match status" value="1"/>
</dbReference>
<keyword evidence="1" id="KW-0227">DNA damage</keyword>
<dbReference type="GO" id="GO:0046870">
    <property type="term" value="F:cadmium ion binding"/>
    <property type="evidence" value="ECO:0007669"/>
    <property type="project" value="TreeGrafter"/>
</dbReference>
<reference evidence="3 4" key="1">
    <citation type="submission" date="2022-12" db="EMBL/GenBank/DDBJ databases">
        <title>Metagenome assembled genome from gulf of manar.</title>
        <authorList>
            <person name="Kohli P."/>
            <person name="Pk S."/>
            <person name="Venkata Ramana C."/>
            <person name="Sasikala C."/>
        </authorList>
    </citation>
    <scope>NUCLEOTIDE SEQUENCE [LARGE SCALE GENOMIC DNA]</scope>
    <source>
        <strain evidence="3">JB008</strain>
    </source>
</reference>
<dbReference type="Proteomes" id="UP001221217">
    <property type="component" value="Unassembled WGS sequence"/>
</dbReference>
<dbReference type="AlphaFoldDB" id="A0AAJ1IGF7"/>
<dbReference type="SUPFAM" id="SSF46600">
    <property type="entry name" value="C-terminal UvrC-binding domain of UvrB"/>
    <property type="match status" value="1"/>
</dbReference>
<evidence type="ECO:0000313" key="4">
    <source>
        <dbReference type="Proteomes" id="UP001221217"/>
    </source>
</evidence>
<evidence type="ECO:0000313" key="3">
    <source>
        <dbReference type="EMBL" id="MDC7227487.1"/>
    </source>
</evidence>
<dbReference type="GO" id="GO:1990170">
    <property type="term" value="P:stress response to cadmium ion"/>
    <property type="evidence" value="ECO:0007669"/>
    <property type="project" value="TreeGrafter"/>
</dbReference>
<dbReference type="PANTHER" id="PTHR38430:SF1">
    <property type="entry name" value="PROTEIN-ARGININE KINASE ACTIVATOR PROTEIN"/>
    <property type="match status" value="1"/>
</dbReference>